<dbReference type="KEGG" id="faa:HMPREF0389_00890"/>
<evidence type="ECO:0000313" key="6">
    <source>
        <dbReference type="Proteomes" id="UP000007468"/>
    </source>
</evidence>
<dbReference type="InterPro" id="IPR050093">
    <property type="entry name" value="ABC_SmlMolc_Importer"/>
</dbReference>
<proteinExistence type="predicted"/>
<sequence>MKLIANNVTKSFHQQIIFEHLSLSISQKDIISVFGPSGEGKSTLLKCLCGLEQVEEGEIFFLKNNSKKTPTPSEIGMVFQDYQLFAHLNVEQNLTLSPIVNSLMSKEEAKNTAATLLDHFGLLHKKLSYPFQLSGGEKQRVAIARACMLNPTILLFDEPTAALDHKSKQKVKGIFHDLQKQDIGILFVSHDKEFVEDISTKKFMLKNKLLIEH</sequence>
<protein>
    <submittedName>
        <fullName evidence="5">ABC transporter, ATP-binding protein</fullName>
    </submittedName>
</protein>
<gene>
    <name evidence="5" type="ordered locus">HMPREF0389_00890</name>
</gene>
<dbReference type="EMBL" id="CP002390">
    <property type="protein sequence ID" value="EFE28968.1"/>
    <property type="molecule type" value="Genomic_DNA"/>
</dbReference>
<dbReference type="InterPro" id="IPR003593">
    <property type="entry name" value="AAA+_ATPase"/>
</dbReference>
<organism evidence="5 6">
    <name type="scientific">Filifactor alocis (strain ATCC 35896 / CCUG 47790 / D40 B5)</name>
    <name type="common">Fusobacterium alocis</name>
    <dbReference type="NCBI Taxonomy" id="546269"/>
    <lineage>
        <taxon>Bacteria</taxon>
        <taxon>Bacillati</taxon>
        <taxon>Bacillota</taxon>
        <taxon>Clostridia</taxon>
        <taxon>Peptostreptococcales</taxon>
        <taxon>Filifactoraceae</taxon>
        <taxon>Filifactor</taxon>
    </lineage>
</organism>
<dbReference type="eggNOG" id="COG1126">
    <property type="taxonomic scope" value="Bacteria"/>
</dbReference>
<dbReference type="InterPro" id="IPR003439">
    <property type="entry name" value="ABC_transporter-like_ATP-bd"/>
</dbReference>
<feature type="domain" description="ABC transporter" evidence="4">
    <location>
        <begin position="3"/>
        <end position="213"/>
    </location>
</feature>
<keyword evidence="1" id="KW-0813">Transport</keyword>
<dbReference type="PANTHER" id="PTHR42781:SF9">
    <property type="entry name" value="AMINO ACID ABC TRANSPORTER, ATP-BINDING PROTEIN-RELATED"/>
    <property type="match status" value="1"/>
</dbReference>
<reference evidence="6" key="1">
    <citation type="submission" date="2010-12" db="EMBL/GenBank/DDBJ databases">
        <title>The genome sequence of Filifactor alocis strain ATCC 35896.</title>
        <authorList>
            <consortium name="The Broad Institute Genome Sequencing Platform"/>
            <person name="Ward D."/>
            <person name="Earl A."/>
            <person name="Feldgarden M."/>
            <person name="Young S.K."/>
            <person name="Gargeya S."/>
            <person name="Zeng Q."/>
            <person name="Alvarado L."/>
            <person name="Berlin A."/>
            <person name="Bochicchio J."/>
            <person name="Chapman S.B."/>
            <person name="Chen Z."/>
            <person name="Freedman E."/>
            <person name="Gellesch M."/>
            <person name="Goldberg J."/>
            <person name="Griggs A."/>
            <person name="Gujja S."/>
            <person name="Heilman E."/>
            <person name="Heiman D."/>
            <person name="Howarth C."/>
            <person name="Mehta T."/>
            <person name="Neiman D."/>
            <person name="Pearson M."/>
            <person name="Roberts A."/>
            <person name="Saif S."/>
            <person name="Shea T."/>
            <person name="Shenoy N."/>
            <person name="Sisk P."/>
            <person name="Stolte C."/>
            <person name="Sykes S."/>
            <person name="White J."/>
            <person name="Yandava C."/>
            <person name="Izard J."/>
            <person name="Blanton J.M."/>
            <person name="Baranova O.V."/>
            <person name="Tanner A.C."/>
            <person name="Dewhirst F.E."/>
            <person name="Haas B."/>
            <person name="Nusbaum C."/>
            <person name="Birren B."/>
        </authorList>
    </citation>
    <scope>NUCLEOTIDE SEQUENCE [LARGE SCALE GENOMIC DNA]</scope>
    <source>
        <strain evidence="6">ATCC 35896 / D40 B5</strain>
    </source>
</reference>
<dbReference type="SUPFAM" id="SSF52540">
    <property type="entry name" value="P-loop containing nucleoside triphosphate hydrolases"/>
    <property type="match status" value="1"/>
</dbReference>
<evidence type="ECO:0000259" key="4">
    <source>
        <dbReference type="PROSITE" id="PS50893"/>
    </source>
</evidence>
<dbReference type="SMART" id="SM00382">
    <property type="entry name" value="AAA"/>
    <property type="match status" value="1"/>
</dbReference>
<dbReference type="InterPro" id="IPR027417">
    <property type="entry name" value="P-loop_NTPase"/>
</dbReference>
<dbReference type="PROSITE" id="PS50893">
    <property type="entry name" value="ABC_TRANSPORTER_2"/>
    <property type="match status" value="1"/>
</dbReference>
<evidence type="ECO:0000256" key="1">
    <source>
        <dbReference type="ARBA" id="ARBA00022448"/>
    </source>
</evidence>
<keyword evidence="3 5" id="KW-0067">ATP-binding</keyword>
<accession>D6GQB5</accession>
<dbReference type="GO" id="GO:0005524">
    <property type="term" value="F:ATP binding"/>
    <property type="evidence" value="ECO:0007669"/>
    <property type="project" value="UniProtKB-KW"/>
</dbReference>
<dbReference type="GO" id="GO:0016887">
    <property type="term" value="F:ATP hydrolysis activity"/>
    <property type="evidence" value="ECO:0007669"/>
    <property type="project" value="InterPro"/>
</dbReference>
<dbReference type="STRING" id="546269.HMPREF0389_00890"/>
<evidence type="ECO:0000313" key="5">
    <source>
        <dbReference type="EMBL" id="EFE28968.1"/>
    </source>
</evidence>
<keyword evidence="6" id="KW-1185">Reference proteome</keyword>
<dbReference type="AlphaFoldDB" id="D6GQB5"/>
<dbReference type="RefSeq" id="WP_014262883.1">
    <property type="nucleotide sequence ID" value="NC_016630.1"/>
</dbReference>
<evidence type="ECO:0000256" key="3">
    <source>
        <dbReference type="ARBA" id="ARBA00022840"/>
    </source>
</evidence>
<evidence type="ECO:0000256" key="2">
    <source>
        <dbReference type="ARBA" id="ARBA00022741"/>
    </source>
</evidence>
<dbReference type="PANTHER" id="PTHR42781">
    <property type="entry name" value="SPERMIDINE/PUTRESCINE IMPORT ATP-BINDING PROTEIN POTA"/>
    <property type="match status" value="1"/>
</dbReference>
<keyword evidence="2" id="KW-0547">Nucleotide-binding</keyword>
<dbReference type="Gene3D" id="3.40.50.300">
    <property type="entry name" value="P-loop containing nucleotide triphosphate hydrolases"/>
    <property type="match status" value="1"/>
</dbReference>
<dbReference type="Proteomes" id="UP000007468">
    <property type="component" value="Chromosome"/>
</dbReference>
<dbReference type="Pfam" id="PF00005">
    <property type="entry name" value="ABC_tran"/>
    <property type="match status" value="1"/>
</dbReference>
<name>D6GQB5_FILAD</name>